<reference evidence="5 6" key="1">
    <citation type="submission" date="2015-12" db="EMBL/GenBank/DDBJ databases">
        <authorList>
            <person name="Shamseldin A."/>
            <person name="Moawad H."/>
            <person name="Abd El-Rahim W.M."/>
            <person name="Sadowsky M.J."/>
        </authorList>
    </citation>
    <scope>NUCLEOTIDE SEQUENCE [LARGE SCALE GENOMIC DNA]</scope>
    <source>
        <strain evidence="5 6">SJ5A-1</strain>
    </source>
</reference>
<dbReference type="PROSITE" id="PS01124">
    <property type="entry name" value="HTH_ARAC_FAMILY_2"/>
    <property type="match status" value="1"/>
</dbReference>
<dbReference type="InterPro" id="IPR018060">
    <property type="entry name" value="HTH_AraC"/>
</dbReference>
<dbReference type="AlphaFoldDB" id="A0A0W7WJP7"/>
<dbReference type="PRINTS" id="PR00032">
    <property type="entry name" value="HTHARAC"/>
</dbReference>
<keyword evidence="2" id="KW-0238">DNA-binding</keyword>
<dbReference type="GO" id="GO:0003700">
    <property type="term" value="F:DNA-binding transcription factor activity"/>
    <property type="evidence" value="ECO:0007669"/>
    <property type="project" value="InterPro"/>
</dbReference>
<evidence type="ECO:0000256" key="3">
    <source>
        <dbReference type="ARBA" id="ARBA00023163"/>
    </source>
</evidence>
<dbReference type="GO" id="GO:0043565">
    <property type="term" value="F:sequence-specific DNA binding"/>
    <property type="evidence" value="ECO:0007669"/>
    <property type="project" value="InterPro"/>
</dbReference>
<dbReference type="Gene3D" id="1.10.10.60">
    <property type="entry name" value="Homeodomain-like"/>
    <property type="match status" value="2"/>
</dbReference>
<evidence type="ECO:0000259" key="4">
    <source>
        <dbReference type="PROSITE" id="PS01124"/>
    </source>
</evidence>
<dbReference type="CDD" id="cd03136">
    <property type="entry name" value="GATase1_AraC_ArgR_like"/>
    <property type="match status" value="1"/>
</dbReference>
<dbReference type="Gene3D" id="3.40.50.880">
    <property type="match status" value="1"/>
</dbReference>
<organism evidence="5 6">
    <name type="scientific">Pseudoponticoccus marisrubri</name>
    <dbReference type="NCBI Taxonomy" id="1685382"/>
    <lineage>
        <taxon>Bacteria</taxon>
        <taxon>Pseudomonadati</taxon>
        <taxon>Pseudomonadota</taxon>
        <taxon>Alphaproteobacteria</taxon>
        <taxon>Rhodobacterales</taxon>
        <taxon>Roseobacteraceae</taxon>
        <taxon>Pseudoponticoccus</taxon>
    </lineage>
</organism>
<dbReference type="InterPro" id="IPR029062">
    <property type="entry name" value="Class_I_gatase-like"/>
</dbReference>
<accession>A0A0W7WJP7</accession>
<keyword evidence="1" id="KW-0805">Transcription regulation</keyword>
<dbReference type="InterPro" id="IPR009057">
    <property type="entry name" value="Homeodomain-like_sf"/>
</dbReference>
<dbReference type="EMBL" id="LPXO01000005">
    <property type="protein sequence ID" value="KUF10766.1"/>
    <property type="molecule type" value="Genomic_DNA"/>
</dbReference>
<keyword evidence="3" id="KW-0804">Transcription</keyword>
<sequence length="303" mass="32962">MLLFESFSNHCLANAVEPLRAANTLDAAERFRWHFTTLGGGPVHSSSGLPVQPSAAFGHEGGGDYLFILPSYGFRDHDTPALRRALRAAARRYRTLVGLDTGSWLMASAGLLDGRPATIHWDEFPGFAETFPALDARPARIVLDGDRITCGGATAAFELVSGLVRRHFGAALAMHVGALFLHGEWPAGGAPALAAGRRGRIDRASAIMRQHIETPLPIPEVARRAGLSQRVLTQEFRTHMQMTPSAAYRHLRLEAARRFLDAGEMGVAEIAGRCGWTDQAAFARAFRQAFGLSPTDWRRVARA</sequence>
<evidence type="ECO:0000256" key="2">
    <source>
        <dbReference type="ARBA" id="ARBA00023125"/>
    </source>
</evidence>
<dbReference type="Proteomes" id="UP000054396">
    <property type="component" value="Unassembled WGS sequence"/>
</dbReference>
<protein>
    <recommendedName>
        <fullName evidence="4">HTH araC/xylS-type domain-containing protein</fullName>
    </recommendedName>
</protein>
<evidence type="ECO:0000313" key="6">
    <source>
        <dbReference type="Proteomes" id="UP000054396"/>
    </source>
</evidence>
<evidence type="ECO:0000256" key="1">
    <source>
        <dbReference type="ARBA" id="ARBA00023015"/>
    </source>
</evidence>
<gene>
    <name evidence="5" type="ORF">AVJ23_10005</name>
</gene>
<dbReference type="SUPFAM" id="SSF46689">
    <property type="entry name" value="Homeodomain-like"/>
    <property type="match status" value="2"/>
</dbReference>
<dbReference type="PANTHER" id="PTHR43130:SF3">
    <property type="entry name" value="HTH-TYPE TRANSCRIPTIONAL REGULATOR RV1931C"/>
    <property type="match status" value="1"/>
</dbReference>
<dbReference type="SUPFAM" id="SSF52317">
    <property type="entry name" value="Class I glutamine amidotransferase-like"/>
    <property type="match status" value="1"/>
</dbReference>
<name>A0A0W7WJP7_9RHOB</name>
<comment type="caution">
    <text evidence="5">The sequence shown here is derived from an EMBL/GenBank/DDBJ whole genome shotgun (WGS) entry which is preliminary data.</text>
</comment>
<proteinExistence type="predicted"/>
<keyword evidence="6" id="KW-1185">Reference proteome</keyword>
<evidence type="ECO:0000313" key="5">
    <source>
        <dbReference type="EMBL" id="KUF10766.1"/>
    </source>
</evidence>
<dbReference type="Pfam" id="PF12833">
    <property type="entry name" value="HTH_18"/>
    <property type="match status" value="1"/>
</dbReference>
<dbReference type="InterPro" id="IPR052158">
    <property type="entry name" value="INH-QAR"/>
</dbReference>
<dbReference type="STRING" id="1685382.AVJ23_10005"/>
<dbReference type="InterPro" id="IPR020449">
    <property type="entry name" value="Tscrpt_reg_AraC-type_HTH"/>
</dbReference>
<feature type="domain" description="HTH araC/xylS-type" evidence="4">
    <location>
        <begin position="202"/>
        <end position="300"/>
    </location>
</feature>
<dbReference type="SMART" id="SM00342">
    <property type="entry name" value="HTH_ARAC"/>
    <property type="match status" value="1"/>
</dbReference>
<dbReference type="PANTHER" id="PTHR43130">
    <property type="entry name" value="ARAC-FAMILY TRANSCRIPTIONAL REGULATOR"/>
    <property type="match status" value="1"/>
</dbReference>